<evidence type="ECO:0000256" key="2">
    <source>
        <dbReference type="ARBA" id="ARBA00029447"/>
    </source>
</evidence>
<dbReference type="PROSITE" id="PS50111">
    <property type="entry name" value="CHEMOTAXIS_TRANSDUC_2"/>
    <property type="match status" value="1"/>
</dbReference>
<dbReference type="GO" id="GO:0006935">
    <property type="term" value="P:chemotaxis"/>
    <property type="evidence" value="ECO:0007669"/>
    <property type="project" value="InterPro"/>
</dbReference>
<dbReference type="Pfam" id="PF17201">
    <property type="entry name" value="Cache_3-Cache_2"/>
    <property type="match status" value="1"/>
</dbReference>
<keyword evidence="7" id="KW-1185">Reference proteome</keyword>
<dbReference type="PANTHER" id="PTHR32089">
    <property type="entry name" value="METHYL-ACCEPTING CHEMOTAXIS PROTEIN MCPB"/>
    <property type="match status" value="1"/>
</dbReference>
<evidence type="ECO:0000259" key="5">
    <source>
        <dbReference type="PROSITE" id="PS50111"/>
    </source>
</evidence>
<feature type="transmembrane region" description="Helical" evidence="4">
    <location>
        <begin position="21"/>
        <end position="41"/>
    </location>
</feature>
<dbReference type="Pfam" id="PF00015">
    <property type="entry name" value="MCPsignal"/>
    <property type="match status" value="1"/>
</dbReference>
<dbReference type="Proteomes" id="UP000198356">
    <property type="component" value="Unassembled WGS sequence"/>
</dbReference>
<dbReference type="SMART" id="SM00283">
    <property type="entry name" value="MA"/>
    <property type="match status" value="1"/>
</dbReference>
<evidence type="ECO:0000256" key="3">
    <source>
        <dbReference type="PROSITE-ProRule" id="PRU00284"/>
    </source>
</evidence>
<dbReference type="PRINTS" id="PR00260">
    <property type="entry name" value="CHEMTRNSDUCR"/>
</dbReference>
<gene>
    <name evidence="6" type="ORF">SAMN05421770_102462</name>
</gene>
<dbReference type="GO" id="GO:0016020">
    <property type="term" value="C:membrane"/>
    <property type="evidence" value="ECO:0007669"/>
    <property type="project" value="InterPro"/>
</dbReference>
<protein>
    <submittedName>
        <fullName evidence="6">Cache 3/Cache 2 fusion domain-containing protein</fullName>
    </submittedName>
</protein>
<dbReference type="InterPro" id="IPR004090">
    <property type="entry name" value="Chemotax_Me-accpt_rcpt"/>
</dbReference>
<feature type="domain" description="Methyl-accepting transducer" evidence="5">
    <location>
        <begin position="394"/>
        <end position="630"/>
    </location>
</feature>
<dbReference type="SUPFAM" id="SSF58104">
    <property type="entry name" value="Methyl-accepting chemotaxis protein (MCP) signaling domain"/>
    <property type="match status" value="1"/>
</dbReference>
<dbReference type="OrthoDB" id="105062at2"/>
<keyword evidence="4" id="KW-0472">Membrane</keyword>
<dbReference type="EMBL" id="FZOU01000002">
    <property type="protein sequence ID" value="SNS82483.1"/>
    <property type="molecule type" value="Genomic_DNA"/>
</dbReference>
<organism evidence="6 7">
    <name type="scientific">Granulicella rosea</name>
    <dbReference type="NCBI Taxonomy" id="474952"/>
    <lineage>
        <taxon>Bacteria</taxon>
        <taxon>Pseudomonadati</taxon>
        <taxon>Acidobacteriota</taxon>
        <taxon>Terriglobia</taxon>
        <taxon>Terriglobales</taxon>
        <taxon>Acidobacteriaceae</taxon>
        <taxon>Granulicella</taxon>
    </lineage>
</organism>
<evidence type="ECO:0000313" key="6">
    <source>
        <dbReference type="EMBL" id="SNS82483.1"/>
    </source>
</evidence>
<dbReference type="AlphaFoldDB" id="A0A239HNJ9"/>
<keyword evidence="4" id="KW-0812">Transmembrane</keyword>
<dbReference type="InterPro" id="IPR004089">
    <property type="entry name" value="MCPsignal_dom"/>
</dbReference>
<dbReference type="Gene3D" id="1.10.287.950">
    <property type="entry name" value="Methyl-accepting chemotaxis protein"/>
    <property type="match status" value="1"/>
</dbReference>
<dbReference type="InterPro" id="IPR033462">
    <property type="entry name" value="Cache_3-Cache_2"/>
</dbReference>
<comment type="similarity">
    <text evidence="2">Belongs to the methyl-accepting chemotaxis (MCP) protein family.</text>
</comment>
<keyword evidence="1 3" id="KW-0807">Transducer</keyword>
<sequence length="667" mass="71930">MSRTLSSYFANWISLRKKITGLALIPALACSAVFGVLIWYASGRTAKLVGEELTRFMEERTARACIHGYNTSIVTYGYVMDALKANSATARLMLEKTGGVHLNPARTASWQAVNSETQRSNPIIAPELSLGAWKSAPNTTDPGPLHDIAAVTGRAVVLFERIDAAGDMMRVAGASPQSGANPGLGSYIPAQLADATANPMIATILSGRTYQGRSEEFGSWHTVVCDALRQATGEIFGMVCVGLNNDGIRSLEEELKANYVGARGSVAVFYGHGKDRGKMLLAPDGVAAETQAQWFPILLDESTHTKDQEINGTIVRDAVTGANVIVRFTYFERWDWEIVVIADSRDLQKASDTVSTEFHGLKWRTFIAGLVFLVLTVFIALRLSKRLIDPMVDLTIRLTSNATQIASSARQQASNVASFNTSGNEIASAVKEISATSKELLRSMEQLAEDAERTSAVANEGSQGLKGLGSSMGSLADATHSIADKLNAIRLKANKINAVVTVITKVADQTNLLSLNAAIEAEKAGENGAGFAVVAREIRRLADQSAIATMEIEQMVEAMQEAVSTGVAQTRDLTEAMQRGIAASEGISGQFGDIIHRVESMAPRYEAVHQGMQNQSEGAHQISEAMWQLTEMGRQTSDSVNDLNEVSKQLHGAVRILKERIIQVRGR</sequence>
<dbReference type="RefSeq" id="WP_089407941.1">
    <property type="nucleotide sequence ID" value="NZ_FZOU01000002.1"/>
</dbReference>
<proteinExistence type="inferred from homology"/>
<name>A0A239HNJ9_9BACT</name>
<keyword evidence="4" id="KW-1133">Transmembrane helix</keyword>
<evidence type="ECO:0000313" key="7">
    <source>
        <dbReference type="Proteomes" id="UP000198356"/>
    </source>
</evidence>
<evidence type="ECO:0000256" key="4">
    <source>
        <dbReference type="SAM" id="Phobius"/>
    </source>
</evidence>
<evidence type="ECO:0000256" key="1">
    <source>
        <dbReference type="ARBA" id="ARBA00023224"/>
    </source>
</evidence>
<dbReference type="GO" id="GO:0004888">
    <property type="term" value="F:transmembrane signaling receptor activity"/>
    <property type="evidence" value="ECO:0007669"/>
    <property type="project" value="InterPro"/>
</dbReference>
<dbReference type="PANTHER" id="PTHR32089:SF120">
    <property type="entry name" value="METHYL-ACCEPTING CHEMOTAXIS PROTEIN TLPQ"/>
    <property type="match status" value="1"/>
</dbReference>
<dbReference type="GO" id="GO:0007165">
    <property type="term" value="P:signal transduction"/>
    <property type="evidence" value="ECO:0007669"/>
    <property type="project" value="UniProtKB-KW"/>
</dbReference>
<reference evidence="6 7" key="1">
    <citation type="submission" date="2017-06" db="EMBL/GenBank/DDBJ databases">
        <authorList>
            <person name="Kim H.J."/>
            <person name="Triplett B.A."/>
        </authorList>
    </citation>
    <scope>NUCLEOTIDE SEQUENCE [LARGE SCALE GENOMIC DNA]</scope>
    <source>
        <strain evidence="6 7">DSM 18704</strain>
    </source>
</reference>
<accession>A0A239HNJ9</accession>